<accession>A0ABX9DUP8</accession>
<keyword evidence="2" id="KW-1185">Reference proteome</keyword>
<protein>
    <submittedName>
        <fullName evidence="1">Uncharacterized protein</fullName>
    </submittedName>
</protein>
<comment type="caution">
    <text evidence="1">The sequence shown here is derived from an EMBL/GenBank/DDBJ whole genome shotgun (WGS) entry which is preliminary data.</text>
</comment>
<name>A0ABX9DUP8_9BACT</name>
<evidence type="ECO:0000313" key="1">
    <source>
        <dbReference type="EMBL" id="RAS45787.1"/>
    </source>
</evidence>
<organism evidence="1 2">
    <name type="scientific">Prevotella pallens</name>
    <dbReference type="NCBI Taxonomy" id="60133"/>
    <lineage>
        <taxon>Bacteria</taxon>
        <taxon>Pseudomonadati</taxon>
        <taxon>Bacteroidota</taxon>
        <taxon>Bacteroidia</taxon>
        <taxon>Bacteroidales</taxon>
        <taxon>Prevotellaceae</taxon>
        <taxon>Prevotella</taxon>
    </lineage>
</organism>
<sequence>MSGYGRDESAPTPGGVFAPNFVGERNIINNPSAALSQTVRSRREPIYRARIYVFATHSQSVQNAFTERSQRVRYLCVTYSPCKSMVFAPQKYGFWRAKTPFLHCKNPLFGVQEVGFCKALISRWLHCFCVSGRCSNTINVRNRRYS</sequence>
<reference evidence="1 2" key="1">
    <citation type="submission" date="2018-06" db="EMBL/GenBank/DDBJ databases">
        <title>Genomic Encyclopedia of Archaeal and Bacterial Type Strains, Phase II (KMG-II): from individual species to whole genera.</title>
        <authorList>
            <person name="Goeker M."/>
        </authorList>
    </citation>
    <scope>NUCLEOTIDE SEQUENCE [LARGE SCALE GENOMIC DNA]</scope>
    <source>
        <strain evidence="1 2">DSM 18710</strain>
    </source>
</reference>
<proteinExistence type="predicted"/>
<dbReference type="Proteomes" id="UP000249852">
    <property type="component" value="Unassembled WGS sequence"/>
</dbReference>
<gene>
    <name evidence="1" type="ORF">BC673_10817</name>
</gene>
<dbReference type="EMBL" id="QLTQ01000008">
    <property type="protein sequence ID" value="RAS45787.1"/>
    <property type="molecule type" value="Genomic_DNA"/>
</dbReference>
<evidence type="ECO:0000313" key="2">
    <source>
        <dbReference type="Proteomes" id="UP000249852"/>
    </source>
</evidence>